<proteinExistence type="predicted"/>
<reference evidence="3 4" key="1">
    <citation type="journal article" date="2018" name="Arch. Microbiol.">
        <title>Hymenobacter segetis sp. nov., isolated from soil.</title>
        <authorList>
            <person name="Ten L.N."/>
            <person name="Lim S.J."/>
            <person name="Kim B.O."/>
            <person name="Kang I.K."/>
            <person name="Jung H.Y."/>
        </authorList>
    </citation>
    <scope>NUCLEOTIDE SEQUENCE [LARGE SCALE GENOMIC DNA]</scope>
    <source>
        <strain evidence="3 4">S7-3-11</strain>
    </source>
</reference>
<evidence type="ECO:0000313" key="4">
    <source>
        <dbReference type="Proteomes" id="UP001479606"/>
    </source>
</evidence>
<gene>
    <name evidence="3" type="ORF">AAFH49_17610</name>
</gene>
<feature type="chain" id="PRO_5045492029" evidence="2">
    <location>
        <begin position="23"/>
        <end position="218"/>
    </location>
</feature>
<evidence type="ECO:0000313" key="3">
    <source>
        <dbReference type="EMBL" id="MEL5996037.1"/>
    </source>
</evidence>
<feature type="compositionally biased region" description="Polar residues" evidence="1">
    <location>
        <begin position="20"/>
        <end position="30"/>
    </location>
</feature>
<dbReference type="EMBL" id="JBCEVZ010000054">
    <property type="protein sequence ID" value="MEL5996037.1"/>
    <property type="molecule type" value="Genomic_DNA"/>
</dbReference>
<dbReference type="Proteomes" id="UP001479606">
    <property type="component" value="Unassembled WGS sequence"/>
</dbReference>
<feature type="signal peptide" evidence="2">
    <location>
        <begin position="1"/>
        <end position="22"/>
    </location>
</feature>
<organism evidence="3 4">
    <name type="scientific">Hymenobacter segetis</name>
    <dbReference type="NCBI Taxonomy" id="2025509"/>
    <lineage>
        <taxon>Bacteria</taxon>
        <taxon>Pseudomonadati</taxon>
        <taxon>Bacteroidota</taxon>
        <taxon>Cytophagia</taxon>
        <taxon>Cytophagales</taxon>
        <taxon>Hymenobacteraceae</taxon>
        <taxon>Hymenobacter</taxon>
    </lineage>
</organism>
<keyword evidence="2" id="KW-0732">Signal</keyword>
<dbReference type="RefSeq" id="WP_342300226.1">
    <property type="nucleotide sequence ID" value="NZ_JBCEVZ010000054.1"/>
</dbReference>
<feature type="region of interest" description="Disordered" evidence="1">
    <location>
        <begin position="20"/>
        <end position="57"/>
    </location>
</feature>
<sequence>MRTTRLFLLLPLLAACNSTPSAVNEGSVSQMDDRQGPDSTTAPTATNSALPAPDTAHTKAVSAVRDTLRVSRIAHNFSRPKGPADKFQLIFRGPSILEGTGEFTITDPEGQVIFREMLTEPDLEAALVYEMKGPTATRAERETFVLRRIDRFFLPAQFHTPAVAAKATFPGGIENLDRATWNDLQKRPDAIGFEYLKGKEDRRQIAWSPIKKQSVRVR</sequence>
<dbReference type="PROSITE" id="PS51257">
    <property type="entry name" value="PROKAR_LIPOPROTEIN"/>
    <property type="match status" value="1"/>
</dbReference>
<keyword evidence="4" id="KW-1185">Reference proteome</keyword>
<name>A0ABU9M111_9BACT</name>
<comment type="caution">
    <text evidence="3">The sequence shown here is derived from an EMBL/GenBank/DDBJ whole genome shotgun (WGS) entry which is preliminary data.</text>
</comment>
<evidence type="ECO:0000256" key="1">
    <source>
        <dbReference type="SAM" id="MobiDB-lite"/>
    </source>
</evidence>
<accession>A0ABU9M111</accession>
<protein>
    <submittedName>
        <fullName evidence="3">Uncharacterized protein</fullName>
    </submittedName>
</protein>
<feature type="compositionally biased region" description="Polar residues" evidence="1">
    <location>
        <begin position="37"/>
        <end position="49"/>
    </location>
</feature>
<evidence type="ECO:0000256" key="2">
    <source>
        <dbReference type="SAM" id="SignalP"/>
    </source>
</evidence>